<dbReference type="PROSITE" id="PS51257">
    <property type="entry name" value="PROKAR_LIPOPROTEIN"/>
    <property type="match status" value="1"/>
</dbReference>
<dbReference type="Pfam" id="PF03480">
    <property type="entry name" value="DctP"/>
    <property type="match status" value="1"/>
</dbReference>
<evidence type="ECO:0000256" key="1">
    <source>
        <dbReference type="ARBA" id="ARBA00022729"/>
    </source>
</evidence>
<dbReference type="NCBIfam" id="NF037995">
    <property type="entry name" value="TRAP_S1"/>
    <property type="match status" value="1"/>
</dbReference>
<dbReference type="Proteomes" id="UP000182248">
    <property type="component" value="Unassembled WGS sequence"/>
</dbReference>
<keyword evidence="3" id="KW-1185">Reference proteome</keyword>
<organism evidence="2 3">
    <name type="scientific">Sinomicrobium oceani</name>
    <dbReference type="NCBI Taxonomy" id="1150368"/>
    <lineage>
        <taxon>Bacteria</taxon>
        <taxon>Pseudomonadati</taxon>
        <taxon>Bacteroidota</taxon>
        <taxon>Flavobacteriia</taxon>
        <taxon>Flavobacteriales</taxon>
        <taxon>Flavobacteriaceae</taxon>
        <taxon>Sinomicrobium</taxon>
    </lineage>
</organism>
<dbReference type="GO" id="GO:0055085">
    <property type="term" value="P:transmembrane transport"/>
    <property type="evidence" value="ECO:0007669"/>
    <property type="project" value="InterPro"/>
</dbReference>
<evidence type="ECO:0000313" key="3">
    <source>
        <dbReference type="Proteomes" id="UP000182248"/>
    </source>
</evidence>
<dbReference type="PIRSF" id="PIRSF006470">
    <property type="entry name" value="DctB"/>
    <property type="match status" value="1"/>
</dbReference>
<dbReference type="RefSeq" id="WP_072315993.1">
    <property type="nucleotide sequence ID" value="NZ_FPJE01000003.1"/>
</dbReference>
<proteinExistence type="predicted"/>
<dbReference type="Gene3D" id="3.40.190.170">
    <property type="entry name" value="Bacterial extracellular solute-binding protein, family 7"/>
    <property type="match status" value="1"/>
</dbReference>
<accession>A0A1K1MPR0</accession>
<sequence length="327" mass="36939">MTQKTKFFTYTVLLLVFTVFVSCGEASKVKVIKLGHGLDASHPVHEAMTFMAERLAEKSGGSMQIKIYPSQQLGTERECLELLQIGSLGMTKVSVGVLENFVPDLRLFGLPFLFRDKAHANKVLDGEIGQELLDASLGVRLKGMAFYDAGSRSFYTKKPVHKPEDLAGQKLRVMESQTAIDMVRELGGSPTPISWGELYTALQQGIVDGAENNLPSFYLSHHYEVCKFYIVDEHTNLPDMLLISTTIWDGLNDQEKTWLEEAARESVVYERKIWEEAENHALEEIKKAGVEVIYPDKEPFREKVSGMYEDFKKDKHLKELIEAIQAE</sequence>
<name>A0A1K1MPR0_9FLAO</name>
<keyword evidence="2" id="KW-0675">Receptor</keyword>
<keyword evidence="1" id="KW-0732">Signal</keyword>
<protein>
    <submittedName>
        <fullName evidence="2">Tripartite ATP-independent transporter solute receptor, DctP family</fullName>
    </submittedName>
</protein>
<reference evidence="2 3" key="1">
    <citation type="submission" date="2016-11" db="EMBL/GenBank/DDBJ databases">
        <authorList>
            <person name="Jaros S."/>
            <person name="Januszkiewicz K."/>
            <person name="Wedrychowicz H."/>
        </authorList>
    </citation>
    <scope>NUCLEOTIDE SEQUENCE [LARGE SCALE GENOMIC DNA]</scope>
    <source>
        <strain evidence="2 3">CGMCC 1.12145</strain>
    </source>
</reference>
<dbReference type="CDD" id="cd13671">
    <property type="entry name" value="PBP2_TRAP_SBP_like_3"/>
    <property type="match status" value="1"/>
</dbReference>
<dbReference type="STRING" id="1150368.SAMN02927921_00714"/>
<dbReference type="InterPro" id="IPR018389">
    <property type="entry name" value="DctP_fam"/>
</dbReference>
<dbReference type="OrthoDB" id="9776801at2"/>
<dbReference type="GO" id="GO:0030246">
    <property type="term" value="F:carbohydrate binding"/>
    <property type="evidence" value="ECO:0007669"/>
    <property type="project" value="TreeGrafter"/>
</dbReference>
<dbReference type="GO" id="GO:0030288">
    <property type="term" value="C:outer membrane-bounded periplasmic space"/>
    <property type="evidence" value="ECO:0007669"/>
    <property type="project" value="InterPro"/>
</dbReference>
<dbReference type="InterPro" id="IPR038404">
    <property type="entry name" value="TRAP_DctP_sf"/>
</dbReference>
<gene>
    <name evidence="2" type="ORF">SAMN02927921_00714</name>
</gene>
<dbReference type="AlphaFoldDB" id="A0A1K1MPR0"/>
<evidence type="ECO:0000313" key="2">
    <source>
        <dbReference type="EMBL" id="SFW25162.1"/>
    </source>
</evidence>
<dbReference type="NCBIfam" id="TIGR00787">
    <property type="entry name" value="dctP"/>
    <property type="match status" value="1"/>
</dbReference>
<dbReference type="InterPro" id="IPR004682">
    <property type="entry name" value="TRAP_DctP"/>
</dbReference>
<dbReference type="PANTHER" id="PTHR33376:SF2">
    <property type="entry name" value="DICARBOXYLATE-BINDING PERIPLASMIC PROTEIN"/>
    <property type="match status" value="1"/>
</dbReference>
<dbReference type="EMBL" id="FPJE01000003">
    <property type="protein sequence ID" value="SFW25162.1"/>
    <property type="molecule type" value="Genomic_DNA"/>
</dbReference>
<dbReference type="PANTHER" id="PTHR33376">
    <property type="match status" value="1"/>
</dbReference>